<evidence type="ECO:0000313" key="2">
    <source>
        <dbReference type="Proteomes" id="UP000076858"/>
    </source>
</evidence>
<dbReference type="EMBL" id="LRGB01000687">
    <property type="protein sequence ID" value="KZS16689.1"/>
    <property type="molecule type" value="Genomic_DNA"/>
</dbReference>
<protein>
    <submittedName>
        <fullName evidence="1">Uncharacterized protein</fullName>
    </submittedName>
</protein>
<gene>
    <name evidence="1" type="ORF">APZ42_017309</name>
</gene>
<reference evidence="1 2" key="1">
    <citation type="submission" date="2016-03" db="EMBL/GenBank/DDBJ databases">
        <title>EvidentialGene: Evidence-directed Construction of Genes on Genomes.</title>
        <authorList>
            <person name="Gilbert D.G."/>
            <person name="Choi J.-H."/>
            <person name="Mockaitis K."/>
            <person name="Colbourne J."/>
            <person name="Pfrender M."/>
        </authorList>
    </citation>
    <scope>NUCLEOTIDE SEQUENCE [LARGE SCALE GENOMIC DNA]</scope>
    <source>
        <strain evidence="1 2">Xinb3</strain>
        <tissue evidence="1">Complete organism</tissue>
    </source>
</reference>
<proteinExistence type="predicted"/>
<dbReference type="Proteomes" id="UP000076858">
    <property type="component" value="Unassembled WGS sequence"/>
</dbReference>
<evidence type="ECO:0000313" key="1">
    <source>
        <dbReference type="EMBL" id="KZS16689.1"/>
    </source>
</evidence>
<organism evidence="1 2">
    <name type="scientific">Daphnia magna</name>
    <dbReference type="NCBI Taxonomy" id="35525"/>
    <lineage>
        <taxon>Eukaryota</taxon>
        <taxon>Metazoa</taxon>
        <taxon>Ecdysozoa</taxon>
        <taxon>Arthropoda</taxon>
        <taxon>Crustacea</taxon>
        <taxon>Branchiopoda</taxon>
        <taxon>Diplostraca</taxon>
        <taxon>Cladocera</taxon>
        <taxon>Anomopoda</taxon>
        <taxon>Daphniidae</taxon>
        <taxon>Daphnia</taxon>
    </lineage>
</organism>
<comment type="caution">
    <text evidence="1">The sequence shown here is derived from an EMBL/GenBank/DDBJ whole genome shotgun (WGS) entry which is preliminary data.</text>
</comment>
<keyword evidence="2" id="KW-1185">Reference proteome</keyword>
<accession>A0A0P5ZZ77</accession>
<dbReference type="AlphaFoldDB" id="A0A0P5ZZ77"/>
<sequence length="57" mass="6979">MLSRVSRAAHRKPFVFCFPVFSAFNKRKRRRESDYGSKWMHAFRPRETGNIRKHLRK</sequence>
<name>A0A0P5ZZ77_9CRUS</name>